<evidence type="ECO:0000313" key="1">
    <source>
        <dbReference type="EMBL" id="WAG58949.1"/>
    </source>
</evidence>
<reference evidence="1" key="1">
    <citation type="submission" date="2021-11" db="EMBL/GenBank/DDBJ databases">
        <title>Clostridia strains as spoilage organisms.</title>
        <authorList>
            <person name="Wambui J."/>
            <person name="Stevens M.J.A."/>
            <person name="Stephan R."/>
        </authorList>
    </citation>
    <scope>NUCLEOTIDE SEQUENCE</scope>
    <source>
        <strain evidence="1">CF009</strain>
    </source>
</reference>
<dbReference type="EMBL" id="CP086239">
    <property type="protein sequence ID" value="WAG58949.1"/>
    <property type="molecule type" value="Genomic_DNA"/>
</dbReference>
<dbReference type="AlphaFoldDB" id="A0AA47EEX3"/>
<dbReference type="RefSeq" id="WP_216124835.1">
    <property type="nucleotide sequence ID" value="NZ_CP086239.1"/>
</dbReference>
<proteinExistence type="predicted"/>
<sequence>MKIFQKLKKLKKIKKLPTVEKTDSVNDDVVNNDSENTKPFKLDRQILLECMGKKNEK</sequence>
<gene>
    <name evidence="1" type="ORF">LL038_15005</name>
</gene>
<accession>A0AA47EEX3</accession>
<dbReference type="Proteomes" id="UP001164733">
    <property type="component" value="Chromosome"/>
</dbReference>
<evidence type="ECO:0000313" key="2">
    <source>
        <dbReference type="Proteomes" id="UP001164733"/>
    </source>
</evidence>
<name>A0AA47EEX3_9CLOT</name>
<protein>
    <submittedName>
        <fullName evidence="1">Uncharacterized protein</fullName>
    </submittedName>
</protein>
<organism evidence="1 2">
    <name type="scientific">Clostridium estertheticum</name>
    <dbReference type="NCBI Taxonomy" id="238834"/>
    <lineage>
        <taxon>Bacteria</taxon>
        <taxon>Bacillati</taxon>
        <taxon>Bacillota</taxon>
        <taxon>Clostridia</taxon>
        <taxon>Eubacteriales</taxon>
        <taxon>Clostridiaceae</taxon>
        <taxon>Clostridium</taxon>
    </lineage>
</organism>